<dbReference type="GO" id="GO:0001731">
    <property type="term" value="P:formation of translation preinitiation complex"/>
    <property type="evidence" value="ECO:0007669"/>
    <property type="project" value="TreeGrafter"/>
</dbReference>
<dbReference type="GO" id="GO:0003743">
    <property type="term" value="F:translation initiation factor activity"/>
    <property type="evidence" value="ECO:0007669"/>
    <property type="project" value="UniProtKB-KW"/>
</dbReference>
<dbReference type="EMBL" id="PKMF04000143">
    <property type="protein sequence ID" value="KAK7847314.1"/>
    <property type="molecule type" value="Genomic_DNA"/>
</dbReference>
<comment type="caution">
    <text evidence="2">The sequence shown here is derived from an EMBL/GenBank/DDBJ whole genome shotgun (WGS) entry which is preliminary data.</text>
</comment>
<dbReference type="AlphaFoldDB" id="A0AAW0L6V5"/>
<feature type="chain" id="PRO_5043564497" evidence="1">
    <location>
        <begin position="20"/>
        <end position="119"/>
    </location>
</feature>
<dbReference type="SUPFAM" id="SSF100966">
    <property type="entry name" value="Translation initiation factor 2 beta, aIF2beta, N-terminal domain"/>
    <property type="match status" value="1"/>
</dbReference>
<evidence type="ECO:0000313" key="3">
    <source>
        <dbReference type="Proteomes" id="UP000237347"/>
    </source>
</evidence>
<reference evidence="2 3" key="1">
    <citation type="journal article" date="2018" name="Sci. Data">
        <title>The draft genome sequence of cork oak.</title>
        <authorList>
            <person name="Ramos A.M."/>
            <person name="Usie A."/>
            <person name="Barbosa P."/>
            <person name="Barros P.M."/>
            <person name="Capote T."/>
            <person name="Chaves I."/>
            <person name="Simoes F."/>
            <person name="Abreu I."/>
            <person name="Carrasquinho I."/>
            <person name="Faro C."/>
            <person name="Guimaraes J.B."/>
            <person name="Mendonca D."/>
            <person name="Nobrega F."/>
            <person name="Rodrigues L."/>
            <person name="Saibo N.J.M."/>
            <person name="Varela M.C."/>
            <person name="Egas C."/>
            <person name="Matos J."/>
            <person name="Miguel C.M."/>
            <person name="Oliveira M.M."/>
            <person name="Ricardo C.P."/>
            <person name="Goncalves S."/>
        </authorList>
    </citation>
    <scope>NUCLEOTIDE SEQUENCE [LARGE SCALE GENOMIC DNA]</scope>
    <source>
        <strain evidence="3">cv. HL8</strain>
    </source>
</reference>
<organism evidence="2 3">
    <name type="scientific">Quercus suber</name>
    <name type="common">Cork oak</name>
    <dbReference type="NCBI Taxonomy" id="58331"/>
    <lineage>
        <taxon>Eukaryota</taxon>
        <taxon>Viridiplantae</taxon>
        <taxon>Streptophyta</taxon>
        <taxon>Embryophyta</taxon>
        <taxon>Tracheophyta</taxon>
        <taxon>Spermatophyta</taxon>
        <taxon>Magnoliopsida</taxon>
        <taxon>eudicotyledons</taxon>
        <taxon>Gunneridae</taxon>
        <taxon>Pentapetalae</taxon>
        <taxon>rosids</taxon>
        <taxon>fabids</taxon>
        <taxon>Fagales</taxon>
        <taxon>Fagaceae</taxon>
        <taxon>Quercus</taxon>
    </lineage>
</organism>
<evidence type="ECO:0000256" key="1">
    <source>
        <dbReference type="SAM" id="SignalP"/>
    </source>
</evidence>
<dbReference type="GO" id="GO:0005850">
    <property type="term" value="C:eukaryotic translation initiation factor 2 complex"/>
    <property type="evidence" value="ECO:0007669"/>
    <property type="project" value="TreeGrafter"/>
</dbReference>
<feature type="signal peptide" evidence="1">
    <location>
        <begin position="1"/>
        <end position="19"/>
    </location>
</feature>
<dbReference type="PANTHER" id="PTHR23001">
    <property type="entry name" value="EUKARYOTIC TRANSLATION INITIATION FACTOR"/>
    <property type="match status" value="1"/>
</dbReference>
<name>A0AAW0L6V5_QUESU</name>
<dbReference type="InterPro" id="IPR016189">
    <property type="entry name" value="Transl_init_fac_IF2/IF5_N"/>
</dbReference>
<dbReference type="PANTHER" id="PTHR23001:SF3">
    <property type="entry name" value="EUKARYOTIC TRANSLATION INITIATION FACTOR 2 SUBUNIT 2"/>
    <property type="match status" value="1"/>
</dbReference>
<sequence length="119" mass="13608">MSIVLMTLQLLSRVFNIFCENILELAGDKCGTIMRPLQVFKGPKEDKCFYCFRLHRVEHVMTFLPSEIGTSGSLGGQPQLVVWSRFAPKSFEGILQRCISEYIIVIILFPLGDLFGYYH</sequence>
<keyword evidence="2" id="KW-0396">Initiation factor</keyword>
<gene>
    <name evidence="2" type="primary">EIF2B</name>
    <name evidence="2" type="ORF">CFP56_006725</name>
</gene>
<keyword evidence="1" id="KW-0732">Signal</keyword>
<dbReference type="GO" id="GO:0031369">
    <property type="term" value="F:translation initiation factor binding"/>
    <property type="evidence" value="ECO:0007669"/>
    <property type="project" value="TreeGrafter"/>
</dbReference>
<accession>A0AAW0L6V5</accession>
<keyword evidence="2" id="KW-0648">Protein biosynthesis</keyword>
<keyword evidence="3" id="KW-1185">Reference proteome</keyword>
<proteinExistence type="predicted"/>
<dbReference type="Proteomes" id="UP000237347">
    <property type="component" value="Unassembled WGS sequence"/>
</dbReference>
<dbReference type="Gene3D" id="3.30.70.3150">
    <property type="match status" value="1"/>
</dbReference>
<protein>
    <submittedName>
        <fullName evidence="2">Eukaryotic translation initiation factor 2 subunit beta</fullName>
    </submittedName>
</protein>
<dbReference type="InterPro" id="IPR045196">
    <property type="entry name" value="IF2/IF5"/>
</dbReference>
<evidence type="ECO:0000313" key="2">
    <source>
        <dbReference type="EMBL" id="KAK7847314.1"/>
    </source>
</evidence>
<dbReference type="GO" id="GO:0003729">
    <property type="term" value="F:mRNA binding"/>
    <property type="evidence" value="ECO:0007669"/>
    <property type="project" value="TreeGrafter"/>
</dbReference>